<evidence type="ECO:0000259" key="7">
    <source>
        <dbReference type="Pfam" id="PF12341"/>
    </source>
</evidence>
<dbReference type="GO" id="GO:0000278">
    <property type="term" value="P:mitotic cell cycle"/>
    <property type="evidence" value="ECO:0007669"/>
    <property type="project" value="TreeGrafter"/>
</dbReference>
<dbReference type="GO" id="GO:0006261">
    <property type="term" value="P:DNA-templated DNA replication"/>
    <property type="evidence" value="ECO:0007669"/>
    <property type="project" value="TreeGrafter"/>
</dbReference>
<dbReference type="GO" id="GO:0003682">
    <property type="term" value="F:chromatin binding"/>
    <property type="evidence" value="ECO:0007669"/>
    <property type="project" value="TreeGrafter"/>
</dbReference>
<dbReference type="InterPro" id="IPR036322">
    <property type="entry name" value="WD40_repeat_dom_sf"/>
</dbReference>
<dbReference type="GO" id="GO:0006281">
    <property type="term" value="P:DNA repair"/>
    <property type="evidence" value="ECO:0007669"/>
    <property type="project" value="TreeGrafter"/>
</dbReference>
<feature type="region of interest" description="Disordered" evidence="6">
    <location>
        <begin position="361"/>
        <end position="385"/>
    </location>
</feature>
<evidence type="ECO:0000313" key="10">
    <source>
        <dbReference type="EMBL" id="KAH8384550.1"/>
    </source>
</evidence>
<evidence type="ECO:0000259" key="9">
    <source>
        <dbReference type="Pfam" id="PF24817"/>
    </source>
</evidence>
<keyword evidence="11" id="KW-1185">Reference proteome</keyword>
<dbReference type="InterPro" id="IPR019775">
    <property type="entry name" value="WD40_repeat_CS"/>
</dbReference>
<dbReference type="GO" id="GO:0043596">
    <property type="term" value="C:nuclear replication fork"/>
    <property type="evidence" value="ECO:0007669"/>
    <property type="project" value="TreeGrafter"/>
</dbReference>
<dbReference type="SUPFAM" id="SSF50978">
    <property type="entry name" value="WD40 repeat-like"/>
    <property type="match status" value="1"/>
</dbReference>
<evidence type="ECO:0008006" key="12">
    <source>
        <dbReference type="Google" id="ProtNLM"/>
    </source>
</evidence>
<feature type="compositionally biased region" description="Low complexity" evidence="6">
    <location>
        <begin position="856"/>
        <end position="867"/>
    </location>
</feature>
<dbReference type="InterPro" id="IPR048591">
    <property type="entry name" value="WDHD1/CFT4_hel"/>
</dbReference>
<evidence type="ECO:0000256" key="2">
    <source>
        <dbReference type="ARBA" id="ARBA00022574"/>
    </source>
</evidence>
<comment type="caution">
    <text evidence="10">The sequence shown here is derived from an EMBL/GenBank/DDBJ whole genome shotgun (WGS) entry which is preliminary data.</text>
</comment>
<dbReference type="SMART" id="SM00320">
    <property type="entry name" value="WD40"/>
    <property type="match status" value="4"/>
</dbReference>
<evidence type="ECO:0000256" key="1">
    <source>
        <dbReference type="ARBA" id="ARBA00004123"/>
    </source>
</evidence>
<feature type="repeat" description="WD" evidence="5">
    <location>
        <begin position="130"/>
        <end position="171"/>
    </location>
</feature>
<dbReference type="PROSITE" id="PS50294">
    <property type="entry name" value="WD_REPEATS_REGION"/>
    <property type="match status" value="1"/>
</dbReference>
<feature type="region of interest" description="Disordered" evidence="6">
    <location>
        <begin position="853"/>
        <end position="888"/>
    </location>
</feature>
<dbReference type="Pfam" id="PF20946">
    <property type="entry name" value="Ctf4_C"/>
    <property type="match status" value="1"/>
</dbReference>
<keyword evidence="4" id="KW-0539">Nucleus</keyword>
<dbReference type="PROSITE" id="PS50082">
    <property type="entry name" value="WD_REPEATS_2"/>
    <property type="match status" value="2"/>
</dbReference>
<evidence type="ECO:0000259" key="8">
    <source>
        <dbReference type="Pfam" id="PF20946"/>
    </source>
</evidence>
<organism evidence="10 11">
    <name type="scientific">Drosophila rubida</name>
    <dbReference type="NCBI Taxonomy" id="30044"/>
    <lineage>
        <taxon>Eukaryota</taxon>
        <taxon>Metazoa</taxon>
        <taxon>Ecdysozoa</taxon>
        <taxon>Arthropoda</taxon>
        <taxon>Hexapoda</taxon>
        <taxon>Insecta</taxon>
        <taxon>Pterygota</taxon>
        <taxon>Neoptera</taxon>
        <taxon>Endopterygota</taxon>
        <taxon>Diptera</taxon>
        <taxon>Brachycera</taxon>
        <taxon>Muscomorpha</taxon>
        <taxon>Ephydroidea</taxon>
        <taxon>Drosophilidae</taxon>
        <taxon>Drosophila</taxon>
    </lineage>
</organism>
<dbReference type="InterPro" id="IPR057646">
    <property type="entry name" value="WD40_WDHD1_1st"/>
</dbReference>
<feature type="repeat" description="WD" evidence="5">
    <location>
        <begin position="9"/>
        <end position="40"/>
    </location>
</feature>
<feature type="domain" description="WDHD1/CFT4 helical bundle" evidence="8">
    <location>
        <begin position="696"/>
        <end position="760"/>
    </location>
</feature>
<dbReference type="InterPro" id="IPR015943">
    <property type="entry name" value="WD40/YVTN_repeat-like_dom_sf"/>
</dbReference>
<gene>
    <name evidence="10" type="ORF">KR093_000380</name>
</gene>
<evidence type="ECO:0000256" key="3">
    <source>
        <dbReference type="ARBA" id="ARBA00022737"/>
    </source>
</evidence>
<dbReference type="EMBL" id="JAJJHW010000681">
    <property type="protein sequence ID" value="KAH8384550.1"/>
    <property type="molecule type" value="Genomic_DNA"/>
</dbReference>
<dbReference type="PROSITE" id="PS00678">
    <property type="entry name" value="WD_REPEATS_1"/>
    <property type="match status" value="1"/>
</dbReference>
<proteinExistence type="predicted"/>
<dbReference type="Gene3D" id="2.130.10.10">
    <property type="entry name" value="YVTN repeat-like/Quinoprotein amine dehydrogenase"/>
    <property type="match status" value="2"/>
</dbReference>
<accession>A0AAD4K7N6</accession>
<feature type="domain" description="WDHD1/CFT4 second beta-propeller" evidence="7">
    <location>
        <begin position="398"/>
        <end position="676"/>
    </location>
</feature>
<dbReference type="InterPro" id="IPR022100">
    <property type="entry name" value="WDHD1/CFT4_beta-prop_2nd"/>
</dbReference>
<evidence type="ECO:0000313" key="11">
    <source>
        <dbReference type="Proteomes" id="UP001200034"/>
    </source>
</evidence>
<keyword evidence="2 5" id="KW-0853">WD repeat</keyword>
<comment type="subcellular location">
    <subcellularLocation>
        <location evidence="1">Nucleus</location>
    </subcellularLocation>
</comment>
<keyword evidence="3" id="KW-0677">Repeat</keyword>
<name>A0AAD4K7N6_9MUSC</name>
<dbReference type="Pfam" id="PF24817">
    <property type="entry name" value="WD40_WDHD1_1st"/>
    <property type="match status" value="1"/>
</dbReference>
<feature type="domain" description="WDHD1 first WD40" evidence="9">
    <location>
        <begin position="9"/>
        <end position="299"/>
    </location>
</feature>
<dbReference type="AlphaFoldDB" id="A0AAD4K7N6"/>
<evidence type="ECO:0000256" key="5">
    <source>
        <dbReference type="PROSITE-ProRule" id="PRU00221"/>
    </source>
</evidence>
<reference evidence="10" key="1">
    <citation type="journal article" date="2021" name="Mol. Ecol. Resour.">
        <title>Phylogenomic analyses of the genus Drosophila reveals genomic signals of climate adaptation.</title>
        <authorList>
            <person name="Li F."/>
            <person name="Rane R.V."/>
            <person name="Luria V."/>
            <person name="Xiong Z."/>
            <person name="Chen J."/>
            <person name="Li Z."/>
            <person name="Catullo R.A."/>
            <person name="Griffin P.C."/>
            <person name="Schiffer M."/>
            <person name="Pearce S."/>
            <person name="Lee S.F."/>
            <person name="McElroy K."/>
            <person name="Stocker A."/>
            <person name="Shirriffs J."/>
            <person name="Cockerell F."/>
            <person name="Coppin C."/>
            <person name="Sgro C.M."/>
            <person name="Karger A."/>
            <person name="Cain J.W."/>
            <person name="Weber J.A."/>
            <person name="Santpere G."/>
            <person name="Kirschner M.W."/>
            <person name="Hoffmann A.A."/>
            <person name="Oakeshott J.G."/>
            <person name="Zhang G."/>
        </authorList>
    </citation>
    <scope>NUCLEOTIDE SEQUENCE</scope>
    <source>
        <strain evidence="10">BGI-SZ-2011g</strain>
    </source>
</reference>
<dbReference type="PANTHER" id="PTHR19932:SF10">
    <property type="entry name" value="WD REPEAT AND HMG-BOX DNA-BINDING PROTEIN 1"/>
    <property type="match status" value="1"/>
</dbReference>
<dbReference type="Pfam" id="PF12341">
    <property type="entry name" value="Mcl1_mid"/>
    <property type="match status" value="1"/>
</dbReference>
<sequence length="911" mass="98843">MSFSRSSLRYAHTNGFTGLLYTPKGDFIITCGTDGDIRHWTCISDDDPRSTCLGEFVMCIAHTGSRLLASTDRNTVHAYTFPDMDSDGILLRFTAPATCLRVCGEYTAAGSEDTSIKLLRGDNAGAETTLEGHKGPILALDMHVERHLLVSIAGDGELKVWNFKTGEQLKSLGGLPRSNSFESTSLFGTPSFEPKRGEQLAYCLDKEIIVLNTTTWEVSYRLQDDRVSSNYSCCQFSPNGERLAAGTTSGELSIFDVQRRKALPVEAAPSDCKAITCLAWNTANEDEIAFCDATGQLGTIFMGDDEPQDGMPTGLAEEQDEFLGGNDYEFEQGDDGDVVEADGDGDGVSLEQLKRKVMSSATYADPDGIEDDNSRHSLASSRTAPAAPQIKFFKQQSAFQPGATPNDLEHRYLVWNDVGIVTAHTEPSGDGAIDVEFHDASVHHALHLSNNYNQHNLASLSRSALALASTESNKLVVIALAAAGNKEWSLGLPDCESVEALAATSQLIGVATSTNFLRLFSVMGTQREVLSIPGPVVALSGHDNSLLCVYHSAGSSQTQQYLSAMQINVTGLSLRVEHFPVPLTPGRQLSWLGYTDVGSACFSDNMGLVQLYRRASNAWFPICDTMKQSASVANNYFIVALSEPRQIVQAVLCRGSSYPMTNPRPMLQELRMQLPLCDIELEKSELEDNLLRASIMQAEGAEKLQKEMAIKLFALACSSECETRARELIESIACTDLLQLAVKYASKRGRIHLSDRLCELLPQLEAVQEARKQQQLLGASGIAATIVLPMTSTSTATTTSPKLAPKAMELSASKRGALKRFSNSPSLFRAAASAASRSTTPDVSTALDTQENIYGESESQQSELLSSKTGVEESEDPQRMPLNSVNPFAMKRKLVDTGVIFGSEKLKLAKK</sequence>
<evidence type="ECO:0000256" key="4">
    <source>
        <dbReference type="ARBA" id="ARBA00023242"/>
    </source>
</evidence>
<protein>
    <recommendedName>
        <fullName evidence="12">WD repeat-containing protein 55 homolog</fullName>
    </recommendedName>
</protein>
<dbReference type="PANTHER" id="PTHR19932">
    <property type="entry name" value="WD REPEAT AND HMG-BOX DNA BINDING PROTEIN"/>
    <property type="match status" value="1"/>
</dbReference>
<dbReference type="InterPro" id="IPR001680">
    <property type="entry name" value="WD40_rpt"/>
</dbReference>
<evidence type="ECO:0000256" key="6">
    <source>
        <dbReference type="SAM" id="MobiDB-lite"/>
    </source>
</evidence>
<dbReference type="Proteomes" id="UP001200034">
    <property type="component" value="Unassembled WGS sequence"/>
</dbReference>